<evidence type="ECO:0000256" key="4">
    <source>
        <dbReference type="ARBA" id="ARBA00012982"/>
    </source>
</evidence>
<dbReference type="InterPro" id="IPR038418">
    <property type="entry name" value="6-PTP_synth/QueD_sf"/>
</dbReference>
<dbReference type="SUPFAM" id="SSF55620">
    <property type="entry name" value="Tetrahydrobiopterin biosynthesis enzymes-like"/>
    <property type="match status" value="1"/>
</dbReference>
<dbReference type="RefSeq" id="WP_320687217.1">
    <property type="nucleotide sequence ID" value="NZ_JAXBLV010000181.1"/>
</dbReference>
<evidence type="ECO:0000256" key="9">
    <source>
        <dbReference type="ARBA" id="ARBA00031449"/>
    </source>
</evidence>
<comment type="pathway">
    <text evidence="2">Purine metabolism; 7-cyano-7-deazaguanine biosynthesis.</text>
</comment>
<evidence type="ECO:0000313" key="11">
    <source>
        <dbReference type="EMBL" id="MDY3560679.1"/>
    </source>
</evidence>
<evidence type="ECO:0000313" key="12">
    <source>
        <dbReference type="Proteomes" id="UP001272242"/>
    </source>
</evidence>
<evidence type="ECO:0000256" key="5">
    <source>
        <dbReference type="ARBA" id="ARBA00018141"/>
    </source>
</evidence>
<dbReference type="PANTHER" id="PTHR12589:SF7">
    <property type="entry name" value="6-PYRUVOYL TETRAHYDROBIOPTERIN SYNTHASE"/>
    <property type="match status" value="1"/>
</dbReference>
<evidence type="ECO:0000256" key="1">
    <source>
        <dbReference type="ARBA" id="ARBA00001947"/>
    </source>
</evidence>
<dbReference type="Proteomes" id="UP001272242">
    <property type="component" value="Unassembled WGS sequence"/>
</dbReference>
<keyword evidence="8" id="KW-0456">Lyase</keyword>
<sequence>MFRVTKEIHFCYGHRLLNYAGKCRNLHGHNGKAVVTVETESLDALGMVVDFTEIKRIIGKWIDDTLDHRMLLHQDDPIIPELERQGEPFVALDANPTAETIARLIFDRAVAHGLPVTEVILWETENSFATYRPTPGVPSRPVAMREVVGGTPPAAPE</sequence>
<comment type="catalytic activity">
    <reaction evidence="10">
        <text>7,8-dihydroneopterin 3'-triphosphate + H2O = 6-carboxy-5,6,7,8-tetrahydropterin + triphosphate + acetaldehyde + 2 H(+)</text>
        <dbReference type="Rhea" id="RHEA:27966"/>
        <dbReference type="ChEBI" id="CHEBI:15343"/>
        <dbReference type="ChEBI" id="CHEBI:15377"/>
        <dbReference type="ChEBI" id="CHEBI:15378"/>
        <dbReference type="ChEBI" id="CHEBI:18036"/>
        <dbReference type="ChEBI" id="CHEBI:58462"/>
        <dbReference type="ChEBI" id="CHEBI:61032"/>
        <dbReference type="EC" id="4.1.2.50"/>
    </reaction>
</comment>
<organism evidence="11 12">
    <name type="scientific">Gemmata algarum</name>
    <dbReference type="NCBI Taxonomy" id="2975278"/>
    <lineage>
        <taxon>Bacteria</taxon>
        <taxon>Pseudomonadati</taxon>
        <taxon>Planctomycetota</taxon>
        <taxon>Planctomycetia</taxon>
        <taxon>Gemmatales</taxon>
        <taxon>Gemmataceae</taxon>
        <taxon>Gemmata</taxon>
    </lineage>
</organism>
<evidence type="ECO:0000256" key="6">
    <source>
        <dbReference type="ARBA" id="ARBA00022723"/>
    </source>
</evidence>
<proteinExistence type="inferred from homology"/>
<dbReference type="PIRSF" id="PIRSF006113">
    <property type="entry name" value="PTP_synth"/>
    <property type="match status" value="1"/>
</dbReference>
<reference evidence="12" key="1">
    <citation type="journal article" date="2023" name="Mar. Drugs">
        <title>Gemmata algarum, a Novel Planctomycete Isolated from an Algal Mat, Displays Antimicrobial Activity.</title>
        <authorList>
            <person name="Kumar G."/>
            <person name="Kallscheuer N."/>
            <person name="Kashif M."/>
            <person name="Ahamad S."/>
            <person name="Jagadeeshwari U."/>
            <person name="Pannikurungottu S."/>
            <person name="Haufschild T."/>
            <person name="Kabuu M."/>
            <person name="Sasikala C."/>
            <person name="Jogler C."/>
            <person name="Ramana C."/>
        </authorList>
    </citation>
    <scope>NUCLEOTIDE SEQUENCE [LARGE SCALE GENOMIC DNA]</scope>
    <source>
        <strain evidence="12">JC673</strain>
    </source>
</reference>
<comment type="cofactor">
    <cofactor evidence="1">
        <name>Zn(2+)</name>
        <dbReference type="ChEBI" id="CHEBI:29105"/>
    </cofactor>
</comment>
<keyword evidence="6" id="KW-0479">Metal-binding</keyword>
<dbReference type="EMBL" id="JAXBLV010000181">
    <property type="protein sequence ID" value="MDY3560679.1"/>
    <property type="molecule type" value="Genomic_DNA"/>
</dbReference>
<dbReference type="Gene3D" id="3.30.479.10">
    <property type="entry name" value="6-pyruvoyl tetrahydropterin synthase/QueD"/>
    <property type="match status" value="1"/>
</dbReference>
<evidence type="ECO:0000256" key="3">
    <source>
        <dbReference type="ARBA" id="ARBA00008900"/>
    </source>
</evidence>
<protein>
    <recommendedName>
        <fullName evidence="5">6-carboxy-5,6,7,8-tetrahydropterin synthase</fullName>
        <ecNumber evidence="4">4.1.2.50</ecNumber>
    </recommendedName>
    <alternativeName>
        <fullName evidence="9">Queuosine biosynthesis protein QueD</fullName>
    </alternativeName>
</protein>
<comment type="similarity">
    <text evidence="3">Belongs to the PTPS family. QueD subfamily.</text>
</comment>
<comment type="caution">
    <text evidence="11">The sequence shown here is derived from an EMBL/GenBank/DDBJ whole genome shotgun (WGS) entry which is preliminary data.</text>
</comment>
<keyword evidence="7" id="KW-0862">Zinc</keyword>
<dbReference type="InterPro" id="IPR007115">
    <property type="entry name" value="6-PTP_synth/QueD"/>
</dbReference>
<keyword evidence="12" id="KW-1185">Reference proteome</keyword>
<dbReference type="EC" id="4.1.2.50" evidence="4"/>
<dbReference type="Pfam" id="PF01242">
    <property type="entry name" value="PTPS"/>
    <property type="match status" value="1"/>
</dbReference>
<gene>
    <name evidence="11" type="ORF">R5W23_001925</name>
</gene>
<name>A0ABU5EZM2_9BACT</name>
<evidence type="ECO:0000256" key="7">
    <source>
        <dbReference type="ARBA" id="ARBA00022833"/>
    </source>
</evidence>
<evidence type="ECO:0000256" key="2">
    <source>
        <dbReference type="ARBA" id="ARBA00005061"/>
    </source>
</evidence>
<evidence type="ECO:0000256" key="10">
    <source>
        <dbReference type="ARBA" id="ARBA00048807"/>
    </source>
</evidence>
<accession>A0ABU5EZM2</accession>
<evidence type="ECO:0000256" key="8">
    <source>
        <dbReference type="ARBA" id="ARBA00023239"/>
    </source>
</evidence>
<dbReference type="PANTHER" id="PTHR12589">
    <property type="entry name" value="PYRUVOYL TETRAHYDROBIOPTERIN SYNTHASE"/>
    <property type="match status" value="1"/>
</dbReference>